<evidence type="ECO:0000256" key="5">
    <source>
        <dbReference type="ARBA" id="ARBA00022840"/>
    </source>
</evidence>
<dbReference type="GO" id="GO:0008478">
    <property type="term" value="F:pyridoxal kinase activity"/>
    <property type="evidence" value="ECO:0007669"/>
    <property type="project" value="UniProtKB-EC"/>
</dbReference>
<sequence length="283" mass="30692">MQSTSPVLIAQDLSAVGTISMKVAIPILSSLGIRISLLPTVLLSTQTEGFHQPIRQGLSPWIEQTVQHWRHEGIHFGDGLIGYLGNEQLVDQLTGFVENKMLPTIVLDPVMGDHRLLYPGLPSNYPQTMQRLLSHARITVPNITEAQLLTGITVSDFPTKADKKSLLLALENEMPAGGHAIITGVAVDNQLGCTWLENGDVNFYGHQSLAGHFYGSGDVFAALLTGFLNRQEPLNAAIKLATNGTFLALQTTEKSSLKRRFGIDLSQLLVALANYVRTGALTS</sequence>
<proteinExistence type="predicted"/>
<evidence type="ECO:0000256" key="2">
    <source>
        <dbReference type="ARBA" id="ARBA00022679"/>
    </source>
</evidence>
<accession>A0A0D1A826</accession>
<dbReference type="InterPro" id="IPR004625">
    <property type="entry name" value="PyrdxlKinase"/>
</dbReference>
<keyword evidence="5" id="KW-0067">ATP-binding</keyword>
<dbReference type="OrthoDB" id="9800808at2"/>
<dbReference type="GO" id="GO:0005829">
    <property type="term" value="C:cytosol"/>
    <property type="evidence" value="ECO:0007669"/>
    <property type="project" value="TreeGrafter"/>
</dbReference>
<feature type="domain" description="Pyridoxamine kinase/Phosphomethylpyrimidine kinase" evidence="6">
    <location>
        <begin position="81"/>
        <end position="250"/>
    </location>
</feature>
<protein>
    <recommendedName>
        <fullName evidence="1">pyridoxal kinase</fullName>
        <ecNumber evidence="1">2.7.1.35</ecNumber>
    </recommendedName>
</protein>
<dbReference type="Proteomes" id="UP000032279">
    <property type="component" value="Unassembled WGS sequence"/>
</dbReference>
<gene>
    <name evidence="7" type="primary">pdx</name>
    <name evidence="7" type="ORF">WDC_0519</name>
</gene>
<dbReference type="PANTHER" id="PTHR10534:SF2">
    <property type="entry name" value="PYRIDOXAL KINASE"/>
    <property type="match status" value="1"/>
</dbReference>
<reference evidence="7 8" key="1">
    <citation type="submission" date="2013-08" db="EMBL/GenBank/DDBJ databases">
        <title>Lactobacillus wasatchii sp. WDC04, a late gas producing bacteria isolated from aged chedder cheese.</title>
        <authorList>
            <person name="Oberg C.J."/>
            <person name="Culumber M."/>
            <person name="McMahon D.J."/>
            <person name="Broadbent J.R."/>
            <person name="Oberg T.S."/>
            <person name="Ortaki F."/>
        </authorList>
    </citation>
    <scope>NUCLEOTIDE SEQUENCE [LARGE SCALE GENOMIC DNA]</scope>
    <source>
        <strain evidence="7 8">WDC04</strain>
    </source>
</reference>
<evidence type="ECO:0000256" key="4">
    <source>
        <dbReference type="ARBA" id="ARBA00022777"/>
    </source>
</evidence>
<organism evidence="7 8">
    <name type="scientific">Paucilactobacillus wasatchensis</name>
    <dbReference type="NCBI Taxonomy" id="1335616"/>
    <lineage>
        <taxon>Bacteria</taxon>
        <taxon>Bacillati</taxon>
        <taxon>Bacillota</taxon>
        <taxon>Bacilli</taxon>
        <taxon>Lactobacillales</taxon>
        <taxon>Lactobacillaceae</taxon>
        <taxon>Paucilactobacillus</taxon>
    </lineage>
</organism>
<dbReference type="RefSeq" id="WP_044010236.1">
    <property type="nucleotide sequence ID" value="NZ_AWTT01000008.1"/>
</dbReference>
<name>A0A0D1A826_9LACO</name>
<keyword evidence="2 7" id="KW-0808">Transferase</keyword>
<dbReference type="EC" id="2.7.1.35" evidence="1"/>
<dbReference type="PATRIC" id="fig|1335616.4.peg.519"/>
<dbReference type="Gene3D" id="3.40.1190.20">
    <property type="match status" value="1"/>
</dbReference>
<evidence type="ECO:0000256" key="1">
    <source>
        <dbReference type="ARBA" id="ARBA00012104"/>
    </source>
</evidence>
<dbReference type="InterPro" id="IPR013749">
    <property type="entry name" value="PM/HMP-P_kinase-1"/>
</dbReference>
<dbReference type="PANTHER" id="PTHR10534">
    <property type="entry name" value="PYRIDOXAL KINASE"/>
    <property type="match status" value="1"/>
</dbReference>
<dbReference type="SUPFAM" id="SSF53613">
    <property type="entry name" value="Ribokinase-like"/>
    <property type="match status" value="1"/>
</dbReference>
<keyword evidence="8" id="KW-1185">Reference proteome</keyword>
<comment type="caution">
    <text evidence="7">The sequence shown here is derived from an EMBL/GenBank/DDBJ whole genome shotgun (WGS) entry which is preliminary data.</text>
</comment>
<evidence type="ECO:0000259" key="6">
    <source>
        <dbReference type="Pfam" id="PF08543"/>
    </source>
</evidence>
<keyword evidence="3" id="KW-0547">Nucleotide-binding</keyword>
<dbReference type="AlphaFoldDB" id="A0A0D1A826"/>
<keyword evidence="4 7" id="KW-0418">Kinase</keyword>
<dbReference type="InterPro" id="IPR029056">
    <property type="entry name" value="Ribokinase-like"/>
</dbReference>
<dbReference type="STRING" id="1335616.WDC_0519"/>
<dbReference type="EMBL" id="AWTT01000008">
    <property type="protein sequence ID" value="KIS03872.1"/>
    <property type="molecule type" value="Genomic_DNA"/>
</dbReference>
<dbReference type="Pfam" id="PF08543">
    <property type="entry name" value="Phos_pyr_kin"/>
    <property type="match status" value="1"/>
</dbReference>
<evidence type="ECO:0000256" key="3">
    <source>
        <dbReference type="ARBA" id="ARBA00022741"/>
    </source>
</evidence>
<evidence type="ECO:0000313" key="8">
    <source>
        <dbReference type="Proteomes" id="UP000032279"/>
    </source>
</evidence>
<dbReference type="GO" id="GO:0005524">
    <property type="term" value="F:ATP binding"/>
    <property type="evidence" value="ECO:0007669"/>
    <property type="project" value="UniProtKB-KW"/>
</dbReference>
<dbReference type="GO" id="GO:0009443">
    <property type="term" value="P:pyridoxal 5'-phosphate salvage"/>
    <property type="evidence" value="ECO:0007669"/>
    <property type="project" value="InterPro"/>
</dbReference>
<evidence type="ECO:0000313" key="7">
    <source>
        <dbReference type="EMBL" id="KIS03872.1"/>
    </source>
</evidence>